<evidence type="ECO:0000256" key="2">
    <source>
        <dbReference type="ARBA" id="ARBA00004906"/>
    </source>
</evidence>
<evidence type="ECO:0000256" key="13">
    <source>
        <dbReference type="ARBA" id="ARBA00023204"/>
    </source>
</evidence>
<dbReference type="InterPro" id="IPR038959">
    <property type="entry name" value="Prp19"/>
</dbReference>
<evidence type="ECO:0000256" key="8">
    <source>
        <dbReference type="ARBA" id="ARBA00022737"/>
    </source>
</evidence>
<evidence type="ECO:0000256" key="10">
    <source>
        <dbReference type="ARBA" id="ARBA00022786"/>
    </source>
</evidence>
<dbReference type="UniPathway" id="UPA00143"/>
<comment type="function">
    <text evidence="16">Ubiquitin-protein ligase which is mainly involved pre-mRNA splicing and DNA repair. Required for pre-mRNA splicing as component of the spliceosome.</text>
</comment>
<dbReference type="SMART" id="SM00504">
    <property type="entry name" value="Ubox"/>
    <property type="match status" value="1"/>
</dbReference>
<dbReference type="InterPro" id="IPR015943">
    <property type="entry name" value="WD40/YVTN_repeat-like_dom_sf"/>
</dbReference>
<keyword evidence="12 16" id="KW-0508">mRNA splicing</keyword>
<dbReference type="GO" id="GO:0006281">
    <property type="term" value="P:DNA repair"/>
    <property type="evidence" value="ECO:0007669"/>
    <property type="project" value="UniProtKB-KW"/>
</dbReference>
<keyword evidence="13 16" id="KW-0234">DNA repair</keyword>
<dbReference type="GO" id="GO:0003755">
    <property type="term" value="F:peptidyl-prolyl cis-trans isomerase activity"/>
    <property type="evidence" value="ECO:0007669"/>
    <property type="project" value="UniProtKB-KW"/>
</dbReference>
<comment type="caution">
    <text evidence="18">The sequence shown here is derived from an EMBL/GenBank/DDBJ whole genome shotgun (WGS) entry which is preliminary data.</text>
</comment>
<evidence type="ECO:0000256" key="4">
    <source>
        <dbReference type="ARBA" id="ARBA00022574"/>
    </source>
</evidence>
<keyword evidence="11" id="KW-0697">Rotamase</keyword>
<dbReference type="InterPro" id="IPR024977">
    <property type="entry name" value="Apc4-like_WD40_dom"/>
</dbReference>
<dbReference type="SUPFAM" id="SSF50978">
    <property type="entry name" value="WD40 repeat-like"/>
    <property type="match status" value="1"/>
</dbReference>
<evidence type="ECO:0000256" key="6">
    <source>
        <dbReference type="ARBA" id="ARBA00022679"/>
    </source>
</evidence>
<dbReference type="PROSITE" id="PS51698">
    <property type="entry name" value="U_BOX"/>
    <property type="match status" value="1"/>
</dbReference>
<keyword evidence="10 16" id="KW-0833">Ubl conjugation pathway</keyword>
<keyword evidence="14 16" id="KW-0539">Nucleus</keyword>
<dbReference type="SUPFAM" id="SSF57850">
    <property type="entry name" value="RING/U-box"/>
    <property type="match status" value="1"/>
</dbReference>
<dbReference type="InterPro" id="IPR013083">
    <property type="entry name" value="Znf_RING/FYVE/PHD"/>
</dbReference>
<keyword evidence="19" id="KW-1185">Reference proteome</keyword>
<name>A0A2B7Z2T4_POLH7</name>
<dbReference type="OrthoDB" id="687049at2759"/>
<evidence type="ECO:0000256" key="5">
    <source>
        <dbReference type="ARBA" id="ARBA00022664"/>
    </source>
</evidence>
<keyword evidence="9 16" id="KW-0227">DNA damage</keyword>
<dbReference type="GO" id="GO:0071006">
    <property type="term" value="C:U2-type catalytic step 1 spliceosome"/>
    <property type="evidence" value="ECO:0007669"/>
    <property type="project" value="TreeGrafter"/>
</dbReference>
<dbReference type="CDD" id="cd16656">
    <property type="entry name" value="RING-Ubox_PRP19"/>
    <property type="match status" value="1"/>
</dbReference>
<dbReference type="PANTHER" id="PTHR43995:SF1">
    <property type="entry name" value="PRE-MRNA-PROCESSING FACTOR 19"/>
    <property type="match status" value="1"/>
</dbReference>
<keyword evidence="5 16" id="KW-0507">mRNA processing</keyword>
<dbReference type="InterPro" id="IPR013915">
    <property type="entry name" value="Prp19_cc"/>
</dbReference>
<feature type="domain" description="U-box" evidence="17">
    <location>
        <begin position="1"/>
        <end position="70"/>
    </location>
</feature>
<dbReference type="SMART" id="SM00320">
    <property type="entry name" value="WD40"/>
    <property type="match status" value="6"/>
</dbReference>
<keyword evidence="8" id="KW-0677">Repeat</keyword>
<evidence type="ECO:0000256" key="15">
    <source>
        <dbReference type="PROSITE-ProRule" id="PRU00221"/>
    </source>
</evidence>
<evidence type="ECO:0000256" key="7">
    <source>
        <dbReference type="ARBA" id="ARBA00022728"/>
    </source>
</evidence>
<keyword evidence="6 16" id="KW-0808">Transferase</keyword>
<dbReference type="EC" id="2.3.2.27" evidence="16"/>
<proteinExistence type="inferred from homology"/>
<protein>
    <recommendedName>
        <fullName evidence="16">Pre-mRNA-processing factor 19</fullName>
        <ecNumber evidence="16">2.3.2.27</ecNumber>
    </recommendedName>
</protein>
<dbReference type="EMBL" id="PDNA01000005">
    <property type="protein sequence ID" value="PGH27671.1"/>
    <property type="molecule type" value="Genomic_DNA"/>
</dbReference>
<dbReference type="FunFam" id="3.30.40.10:FF:000027">
    <property type="entry name" value="Pre-mRNA-processing factor 19, putative"/>
    <property type="match status" value="1"/>
</dbReference>
<reference evidence="18 19" key="1">
    <citation type="submission" date="2017-10" db="EMBL/GenBank/DDBJ databases">
        <title>Comparative genomics in systemic dimorphic fungi from Ajellomycetaceae.</title>
        <authorList>
            <person name="Munoz J.F."/>
            <person name="Mcewen J.G."/>
            <person name="Clay O.K."/>
            <person name="Cuomo C.A."/>
        </authorList>
    </citation>
    <scope>NUCLEOTIDE SEQUENCE [LARGE SCALE GENOMIC DNA]</scope>
    <source>
        <strain evidence="18 19">UAMH7299</strain>
    </source>
</reference>
<dbReference type="FunFam" id="2.130.10.10:FF:000823">
    <property type="entry name" value="Cell cycle control protein (Cwf8), putative"/>
    <property type="match status" value="1"/>
</dbReference>
<comment type="catalytic activity">
    <reaction evidence="16">
        <text>S-ubiquitinyl-[E2 ubiquitin-conjugating enzyme]-L-cysteine + [acceptor protein]-L-lysine = [E2 ubiquitin-conjugating enzyme]-L-cysteine + N(6)-ubiquitinyl-[acceptor protein]-L-lysine.</text>
        <dbReference type="EC" id="2.3.2.27"/>
    </reaction>
</comment>
<keyword evidence="7 16" id="KW-0747">Spliceosome</keyword>
<dbReference type="GO" id="GO:0061630">
    <property type="term" value="F:ubiquitin protein ligase activity"/>
    <property type="evidence" value="ECO:0007669"/>
    <property type="project" value="UniProtKB-UniRule"/>
</dbReference>
<feature type="repeat" description="WD" evidence="15">
    <location>
        <begin position="275"/>
        <end position="316"/>
    </location>
</feature>
<dbReference type="GO" id="GO:0000974">
    <property type="term" value="C:Prp19 complex"/>
    <property type="evidence" value="ECO:0007669"/>
    <property type="project" value="UniProtKB-UniRule"/>
</dbReference>
<dbReference type="InterPro" id="IPR003613">
    <property type="entry name" value="Ubox_domain"/>
</dbReference>
<dbReference type="InterPro" id="IPR001680">
    <property type="entry name" value="WD40_rpt"/>
</dbReference>
<evidence type="ECO:0000256" key="16">
    <source>
        <dbReference type="RuleBase" id="RU367101"/>
    </source>
</evidence>
<dbReference type="Gene3D" id="3.30.40.10">
    <property type="entry name" value="Zinc/RING finger domain, C3HC4 (zinc finger)"/>
    <property type="match status" value="1"/>
</dbReference>
<dbReference type="PROSITE" id="PS50082">
    <property type="entry name" value="WD_REPEATS_2"/>
    <property type="match status" value="2"/>
</dbReference>
<gene>
    <name evidence="18" type="ORF">AJ80_00686</name>
</gene>
<evidence type="ECO:0000313" key="18">
    <source>
        <dbReference type="EMBL" id="PGH27671.1"/>
    </source>
</evidence>
<dbReference type="Pfam" id="PF12894">
    <property type="entry name" value="ANAPC4_WD40"/>
    <property type="match status" value="1"/>
</dbReference>
<dbReference type="STRING" id="1447883.A0A2B7Z2T4"/>
<feature type="repeat" description="WD" evidence="15">
    <location>
        <begin position="321"/>
        <end position="357"/>
    </location>
</feature>
<dbReference type="GO" id="GO:0070534">
    <property type="term" value="P:protein K63-linked ubiquitination"/>
    <property type="evidence" value="ECO:0007669"/>
    <property type="project" value="UniProtKB-UniRule"/>
</dbReference>
<dbReference type="InterPro" id="IPR055340">
    <property type="entry name" value="RING-Ubox_PRP19"/>
</dbReference>
<evidence type="ECO:0000259" key="17">
    <source>
        <dbReference type="PROSITE" id="PS51698"/>
    </source>
</evidence>
<evidence type="ECO:0000313" key="19">
    <source>
        <dbReference type="Proteomes" id="UP000224634"/>
    </source>
</evidence>
<evidence type="ECO:0000256" key="3">
    <source>
        <dbReference type="ARBA" id="ARBA00006388"/>
    </source>
</evidence>
<accession>A0A2B7Z2T4</accession>
<dbReference type="Gene3D" id="2.130.10.10">
    <property type="entry name" value="YVTN repeat-like/Quinoprotein amine dehydrogenase"/>
    <property type="match status" value="1"/>
</dbReference>
<comment type="pathway">
    <text evidence="2 16">Protein modification; protein ubiquitination.</text>
</comment>
<evidence type="ECO:0000256" key="1">
    <source>
        <dbReference type="ARBA" id="ARBA00004123"/>
    </source>
</evidence>
<sequence>MLCAISGEAPQVPVVSRKSGNVFEKRLIEAYIAENGKEPVTGEELTVDDLVELKTARVVRPRPPTLTSIPSLLGVFQEEWDALALETYTLKQTLAQTRQELSTALYQHDAAVRVIARLTKERDEARDALAKVSVGAGPVPSGGDAMQVDSAGIPPAVLSRITETQEQLSKTRRKRPVPEEWATAEVIGEFQPLEPSESLYPGGQSLSLDPSDDLALVGGVDGVAGVYSLSEKRVVASLKCGSSITDTVWVGDKAAVATSAGVVKVFHNGEEVASFSSHAGEATALAKHATGDILASVGVDKSYVIYDLATNSVITQVFTDSALNTVQFHPDGHLLAAGGTDGQVKIFDVKSGTIAATFISSGPLKDIFFSENGTWMASLAESSSSVSIWDLRKSAEIKVLETGNRIDSISWDYTGQFLLTGGPNGVTVQQYSKSAKEWSEPLRSAVPAVAVRWGKAARSIVALNTDGAVTVIASKS</sequence>
<keyword evidence="11" id="KW-0413">Isomerase</keyword>
<dbReference type="AlphaFoldDB" id="A0A2B7Z2T4"/>
<organism evidence="18 19">
    <name type="scientific">Polytolypa hystricis (strain UAMH7299)</name>
    <dbReference type="NCBI Taxonomy" id="1447883"/>
    <lineage>
        <taxon>Eukaryota</taxon>
        <taxon>Fungi</taxon>
        <taxon>Dikarya</taxon>
        <taxon>Ascomycota</taxon>
        <taxon>Pezizomycotina</taxon>
        <taxon>Eurotiomycetes</taxon>
        <taxon>Eurotiomycetidae</taxon>
        <taxon>Onygenales</taxon>
        <taxon>Onygenales incertae sedis</taxon>
        <taxon>Polytolypa</taxon>
    </lineage>
</organism>
<evidence type="ECO:0000256" key="9">
    <source>
        <dbReference type="ARBA" id="ARBA00022763"/>
    </source>
</evidence>
<dbReference type="Proteomes" id="UP000224634">
    <property type="component" value="Unassembled WGS sequence"/>
</dbReference>
<comment type="similarity">
    <text evidence="3 16">Belongs to the WD repeat PRP19 family.</text>
</comment>
<dbReference type="Pfam" id="PF08606">
    <property type="entry name" value="Prp19"/>
    <property type="match status" value="1"/>
</dbReference>
<evidence type="ECO:0000256" key="14">
    <source>
        <dbReference type="ARBA" id="ARBA00023242"/>
    </source>
</evidence>
<evidence type="ECO:0000256" key="11">
    <source>
        <dbReference type="ARBA" id="ARBA00023110"/>
    </source>
</evidence>
<evidence type="ECO:0000256" key="12">
    <source>
        <dbReference type="ARBA" id="ARBA00023187"/>
    </source>
</evidence>
<comment type="subcellular location">
    <subcellularLocation>
        <location evidence="1 16">Nucleus</location>
    </subcellularLocation>
</comment>
<keyword evidence="4 15" id="KW-0853">WD repeat</keyword>
<dbReference type="InterPro" id="IPR036322">
    <property type="entry name" value="WD40_repeat_dom_sf"/>
</dbReference>
<dbReference type="PANTHER" id="PTHR43995">
    <property type="entry name" value="PRE-MRNA-PROCESSING FACTOR 19"/>
    <property type="match status" value="1"/>
</dbReference>
<dbReference type="GO" id="GO:0005737">
    <property type="term" value="C:cytoplasm"/>
    <property type="evidence" value="ECO:0007669"/>
    <property type="project" value="TreeGrafter"/>
</dbReference>
<dbReference type="GO" id="GO:0000398">
    <property type="term" value="P:mRNA splicing, via spliceosome"/>
    <property type="evidence" value="ECO:0007669"/>
    <property type="project" value="InterPro"/>
</dbReference>
<comment type="subunit">
    <text evidence="16">Homotetramer.</text>
</comment>